<evidence type="ECO:0008006" key="3">
    <source>
        <dbReference type="Google" id="ProtNLM"/>
    </source>
</evidence>
<accession>A0A6G1C522</accession>
<name>A0A6G1C522_9ORYZ</name>
<comment type="caution">
    <text evidence="1">The sequence shown here is derived from an EMBL/GenBank/DDBJ whole genome shotgun (WGS) entry which is preliminary data.</text>
</comment>
<gene>
    <name evidence="1" type="ORF">E2562_004914</name>
</gene>
<evidence type="ECO:0000313" key="2">
    <source>
        <dbReference type="Proteomes" id="UP000479710"/>
    </source>
</evidence>
<dbReference type="AlphaFoldDB" id="A0A6G1C522"/>
<dbReference type="InterPro" id="IPR032675">
    <property type="entry name" value="LRR_dom_sf"/>
</dbReference>
<keyword evidence="2" id="KW-1185">Reference proteome</keyword>
<reference evidence="1 2" key="1">
    <citation type="submission" date="2019-11" db="EMBL/GenBank/DDBJ databases">
        <title>Whole genome sequence of Oryza granulata.</title>
        <authorList>
            <person name="Li W."/>
        </authorList>
    </citation>
    <scope>NUCLEOTIDE SEQUENCE [LARGE SCALE GENOMIC DNA]</scope>
    <source>
        <strain evidence="2">cv. Menghai</strain>
        <tissue evidence="1">Leaf</tissue>
    </source>
</reference>
<organism evidence="1 2">
    <name type="scientific">Oryza meyeriana var. granulata</name>
    <dbReference type="NCBI Taxonomy" id="110450"/>
    <lineage>
        <taxon>Eukaryota</taxon>
        <taxon>Viridiplantae</taxon>
        <taxon>Streptophyta</taxon>
        <taxon>Embryophyta</taxon>
        <taxon>Tracheophyta</taxon>
        <taxon>Spermatophyta</taxon>
        <taxon>Magnoliopsida</taxon>
        <taxon>Liliopsida</taxon>
        <taxon>Poales</taxon>
        <taxon>Poaceae</taxon>
        <taxon>BOP clade</taxon>
        <taxon>Oryzoideae</taxon>
        <taxon>Oryzeae</taxon>
        <taxon>Oryzinae</taxon>
        <taxon>Oryza</taxon>
        <taxon>Oryza meyeriana</taxon>
    </lineage>
</organism>
<dbReference type="EMBL" id="SPHZ02000010">
    <property type="protein sequence ID" value="KAF0894914.1"/>
    <property type="molecule type" value="Genomic_DNA"/>
</dbReference>
<proteinExistence type="predicted"/>
<dbReference type="Proteomes" id="UP000479710">
    <property type="component" value="Unassembled WGS sequence"/>
</dbReference>
<protein>
    <recommendedName>
        <fullName evidence="3">NB-ARC domain-containing protein</fullName>
    </recommendedName>
</protein>
<dbReference type="Gene3D" id="3.80.10.10">
    <property type="entry name" value="Ribonuclease Inhibitor"/>
    <property type="match status" value="1"/>
</dbReference>
<dbReference type="OrthoDB" id="765493at2759"/>
<sequence>MPNWEEWSFVEEEEEDAAAATKQQGEALSPKSWLLPCLKKLQLVDCPKLRALPRQLGQQTTSLKELVILGASCLKTVEDLRFLSGFLSVGGCEDLEIVSNLPQVRELYAADIDQPYERLLNPVISG</sequence>
<evidence type="ECO:0000313" key="1">
    <source>
        <dbReference type="EMBL" id="KAF0894914.1"/>
    </source>
</evidence>